<sequence length="164" mass="17244">MRRLAAPLALTVLLLSGCAGAPGAVPLPTDAAEGPTPSTTPSATPTSTAPASPQPTGTPTAPPVEFTADQLVELCVERTVPYFKDPELNLRTEEAQVLRREIDPPWMVHIPGTGSKAPEVAALCVIGGTPDVPDVYIAVASLPLTEKQFQHVLVSNEPFFRLAE</sequence>
<gene>
    <name evidence="3" type="ORF">J2Y69_000907</name>
</gene>
<proteinExistence type="predicted"/>
<evidence type="ECO:0000256" key="2">
    <source>
        <dbReference type="SAM" id="SignalP"/>
    </source>
</evidence>
<keyword evidence="2" id="KW-0732">Signal</keyword>
<feature type="chain" id="PRO_5047179156" description="Lipoprotein" evidence="2">
    <location>
        <begin position="22"/>
        <end position="164"/>
    </location>
</feature>
<keyword evidence="4" id="KW-1185">Reference proteome</keyword>
<dbReference type="RefSeq" id="WP_310018008.1">
    <property type="nucleotide sequence ID" value="NZ_JAVDUM010000003.1"/>
</dbReference>
<comment type="caution">
    <text evidence="3">The sequence shown here is derived from an EMBL/GenBank/DDBJ whole genome shotgun (WGS) entry which is preliminary data.</text>
</comment>
<organism evidence="3 4">
    <name type="scientific">Microbacterium resistens</name>
    <dbReference type="NCBI Taxonomy" id="156977"/>
    <lineage>
        <taxon>Bacteria</taxon>
        <taxon>Bacillati</taxon>
        <taxon>Actinomycetota</taxon>
        <taxon>Actinomycetes</taxon>
        <taxon>Micrococcales</taxon>
        <taxon>Microbacteriaceae</taxon>
        <taxon>Microbacterium</taxon>
    </lineage>
</organism>
<protein>
    <recommendedName>
        <fullName evidence="5">Lipoprotein</fullName>
    </recommendedName>
</protein>
<feature type="region of interest" description="Disordered" evidence="1">
    <location>
        <begin position="26"/>
        <end position="64"/>
    </location>
</feature>
<accession>A0ABU1S9P7</accession>
<dbReference type="EMBL" id="JAVDUM010000003">
    <property type="protein sequence ID" value="MDR6866315.1"/>
    <property type="molecule type" value="Genomic_DNA"/>
</dbReference>
<evidence type="ECO:0008006" key="5">
    <source>
        <dbReference type="Google" id="ProtNLM"/>
    </source>
</evidence>
<evidence type="ECO:0000256" key="1">
    <source>
        <dbReference type="SAM" id="MobiDB-lite"/>
    </source>
</evidence>
<evidence type="ECO:0000313" key="4">
    <source>
        <dbReference type="Proteomes" id="UP001259347"/>
    </source>
</evidence>
<name>A0ABU1S9P7_9MICO</name>
<feature type="signal peptide" evidence="2">
    <location>
        <begin position="1"/>
        <end position="21"/>
    </location>
</feature>
<feature type="compositionally biased region" description="Low complexity" evidence="1">
    <location>
        <begin position="35"/>
        <end position="59"/>
    </location>
</feature>
<dbReference type="Proteomes" id="UP001259347">
    <property type="component" value="Unassembled WGS sequence"/>
</dbReference>
<dbReference type="PROSITE" id="PS51257">
    <property type="entry name" value="PROKAR_LIPOPROTEIN"/>
    <property type="match status" value="1"/>
</dbReference>
<evidence type="ECO:0000313" key="3">
    <source>
        <dbReference type="EMBL" id="MDR6866315.1"/>
    </source>
</evidence>
<reference evidence="3 4" key="1">
    <citation type="submission" date="2023-07" db="EMBL/GenBank/DDBJ databases">
        <title>Sorghum-associated microbial communities from plants grown in Nebraska, USA.</title>
        <authorList>
            <person name="Schachtman D."/>
        </authorList>
    </citation>
    <scope>NUCLEOTIDE SEQUENCE [LARGE SCALE GENOMIC DNA]</scope>
    <source>
        <strain evidence="3 4">2980</strain>
    </source>
</reference>